<dbReference type="InterPro" id="IPR047865">
    <property type="entry name" value="Ribosomal_uL10_bac_type"/>
</dbReference>
<reference evidence="6" key="2">
    <citation type="journal article" date="2021" name="PeerJ">
        <title>Extensive microbial diversity within the chicken gut microbiome revealed by metagenomics and culture.</title>
        <authorList>
            <person name="Gilroy R."/>
            <person name="Ravi A."/>
            <person name="Getino M."/>
            <person name="Pursley I."/>
            <person name="Horton D.L."/>
            <person name="Alikhan N.F."/>
            <person name="Baker D."/>
            <person name="Gharbi K."/>
            <person name="Hall N."/>
            <person name="Watson M."/>
            <person name="Adriaenssens E.M."/>
            <person name="Foster-Nyarko E."/>
            <person name="Jarju S."/>
            <person name="Secka A."/>
            <person name="Antonio M."/>
            <person name="Oren A."/>
            <person name="Chaudhuri R.R."/>
            <person name="La Ragione R."/>
            <person name="Hildebrand F."/>
            <person name="Pallen M.J."/>
        </authorList>
    </citation>
    <scope>NUCLEOTIDE SEQUENCE</scope>
    <source>
        <strain evidence="6">517</strain>
    </source>
</reference>
<dbReference type="SUPFAM" id="SSF160369">
    <property type="entry name" value="Ribosomal protein L10-like"/>
    <property type="match status" value="1"/>
</dbReference>
<dbReference type="GO" id="GO:0070180">
    <property type="term" value="F:large ribosomal subunit rRNA binding"/>
    <property type="evidence" value="ECO:0007669"/>
    <property type="project" value="UniProtKB-UniRule"/>
</dbReference>
<comment type="caution">
    <text evidence="6">The sequence shown here is derived from an EMBL/GenBank/DDBJ whole genome shotgun (WGS) entry which is preliminary data.</text>
</comment>
<evidence type="ECO:0000256" key="1">
    <source>
        <dbReference type="ARBA" id="ARBA00008889"/>
    </source>
</evidence>
<dbReference type="PANTHER" id="PTHR11560">
    <property type="entry name" value="39S RIBOSOMAL PROTEIN L10, MITOCHONDRIAL"/>
    <property type="match status" value="1"/>
</dbReference>
<dbReference type="InterPro" id="IPR022973">
    <property type="entry name" value="Ribosomal_uL10_bac"/>
</dbReference>
<comment type="function">
    <text evidence="5">Forms part of the ribosomal stalk, playing a central role in the interaction of the ribosome with GTP-bound translation factors.</text>
</comment>
<dbReference type="InterPro" id="IPR043141">
    <property type="entry name" value="Ribosomal_uL10-like_sf"/>
</dbReference>
<evidence type="ECO:0000313" key="7">
    <source>
        <dbReference type="Proteomes" id="UP000727857"/>
    </source>
</evidence>
<dbReference type="GO" id="GO:0006412">
    <property type="term" value="P:translation"/>
    <property type="evidence" value="ECO:0007669"/>
    <property type="project" value="UniProtKB-UniRule"/>
</dbReference>
<dbReference type="InterPro" id="IPR001790">
    <property type="entry name" value="Ribosomal_uL10"/>
</dbReference>
<dbReference type="EMBL" id="JADINF010000031">
    <property type="protein sequence ID" value="MBO8423633.1"/>
    <property type="molecule type" value="Genomic_DNA"/>
</dbReference>
<dbReference type="AlphaFoldDB" id="A0A940DG93"/>
<name>A0A940DG93_9FIRM</name>
<evidence type="ECO:0000313" key="6">
    <source>
        <dbReference type="EMBL" id="MBO8423633.1"/>
    </source>
</evidence>
<comment type="similarity">
    <text evidence="1 5">Belongs to the universal ribosomal protein uL10 family.</text>
</comment>
<organism evidence="6 7">
    <name type="scientific">Candidatus Stercoripulliclostridium pullicola</name>
    <dbReference type="NCBI Taxonomy" id="2840953"/>
    <lineage>
        <taxon>Bacteria</taxon>
        <taxon>Bacillati</taxon>
        <taxon>Bacillota</taxon>
        <taxon>Clostridia</taxon>
        <taxon>Eubacteriales</taxon>
        <taxon>Candidatus Stercoripulliclostridium</taxon>
    </lineage>
</organism>
<dbReference type="CDD" id="cd05797">
    <property type="entry name" value="Ribosomal_L10"/>
    <property type="match status" value="1"/>
</dbReference>
<dbReference type="HAMAP" id="MF_00362">
    <property type="entry name" value="Ribosomal_uL10"/>
    <property type="match status" value="1"/>
</dbReference>
<dbReference type="Gene3D" id="6.10.250.290">
    <property type="match status" value="1"/>
</dbReference>
<reference evidence="6" key="1">
    <citation type="submission" date="2020-10" db="EMBL/GenBank/DDBJ databases">
        <authorList>
            <person name="Gilroy R."/>
        </authorList>
    </citation>
    <scope>NUCLEOTIDE SEQUENCE</scope>
    <source>
        <strain evidence="6">517</strain>
    </source>
</reference>
<keyword evidence="5" id="KW-0699">rRNA-binding</keyword>
<keyword evidence="2 5" id="KW-0689">Ribosomal protein</keyword>
<dbReference type="Gene3D" id="3.30.70.1730">
    <property type="match status" value="1"/>
</dbReference>
<evidence type="ECO:0000256" key="5">
    <source>
        <dbReference type="HAMAP-Rule" id="MF_00362"/>
    </source>
</evidence>
<proteinExistence type="inferred from homology"/>
<accession>A0A940DG93</accession>
<keyword evidence="5" id="KW-0694">RNA-binding</keyword>
<dbReference type="NCBIfam" id="NF000955">
    <property type="entry name" value="PRK00099.1-1"/>
    <property type="match status" value="1"/>
</dbReference>
<sequence>MASKAIMEQKVQQVEEIKKMITSASSVVLIDYCGISVAQDTELRNEFRKNDVKYAVIKNRLLKLAFNELGYNQFDEALNGPTAVAFGGENLAAPAKIASDKSAAFKKMKIKCGMVDGIFLDEAGCKKLASLPSREGLIAQVLGMLQAPIAAFARVIDAIAKKQEANA</sequence>
<comment type="subunit">
    <text evidence="5">Part of the ribosomal stalk of the 50S ribosomal subunit. The N-terminus interacts with L11 and the large rRNA to form the base of the stalk. The C-terminus forms an elongated spine to which L12 dimers bind in a sequential fashion forming a multimeric L10(L12)X complex.</text>
</comment>
<dbReference type="Pfam" id="PF00466">
    <property type="entry name" value="Ribosomal_L10"/>
    <property type="match status" value="1"/>
</dbReference>
<evidence type="ECO:0000256" key="2">
    <source>
        <dbReference type="ARBA" id="ARBA00022980"/>
    </source>
</evidence>
<gene>
    <name evidence="5" type="primary">rplJ</name>
    <name evidence="6" type="ORF">IAB16_01225</name>
</gene>
<protein>
    <recommendedName>
        <fullName evidence="4 5">Large ribosomal subunit protein uL10</fullName>
    </recommendedName>
</protein>
<dbReference type="GO" id="GO:0003735">
    <property type="term" value="F:structural constituent of ribosome"/>
    <property type="evidence" value="ECO:0007669"/>
    <property type="project" value="InterPro"/>
</dbReference>
<evidence type="ECO:0000256" key="3">
    <source>
        <dbReference type="ARBA" id="ARBA00023274"/>
    </source>
</evidence>
<keyword evidence="3 5" id="KW-0687">Ribonucleoprotein</keyword>
<evidence type="ECO:0000256" key="4">
    <source>
        <dbReference type="ARBA" id="ARBA00035202"/>
    </source>
</evidence>
<dbReference type="InterPro" id="IPR002363">
    <property type="entry name" value="Ribosomal_uL10_CS_bac"/>
</dbReference>
<dbReference type="PROSITE" id="PS01109">
    <property type="entry name" value="RIBOSOMAL_L10"/>
    <property type="match status" value="1"/>
</dbReference>
<dbReference type="Proteomes" id="UP000727857">
    <property type="component" value="Unassembled WGS sequence"/>
</dbReference>
<dbReference type="GO" id="GO:0015934">
    <property type="term" value="C:large ribosomal subunit"/>
    <property type="evidence" value="ECO:0007669"/>
    <property type="project" value="InterPro"/>
</dbReference>